<dbReference type="EMBL" id="JAMQOQ010000005">
    <property type="protein sequence ID" value="MDS0296157.1"/>
    <property type="molecule type" value="Genomic_DNA"/>
</dbReference>
<protein>
    <submittedName>
        <fullName evidence="1">Uncharacterized protein</fullName>
    </submittedName>
</protein>
<keyword evidence="2" id="KW-1185">Reference proteome</keyword>
<comment type="caution">
    <text evidence="1">The sequence shown here is derived from an EMBL/GenBank/DDBJ whole genome shotgun (WGS) entry which is preliminary data.</text>
</comment>
<organism evidence="1 2">
    <name type="scientific">Halogeometricum luteum</name>
    <dbReference type="NCBI Taxonomy" id="2950537"/>
    <lineage>
        <taxon>Archaea</taxon>
        <taxon>Methanobacteriati</taxon>
        <taxon>Methanobacteriota</taxon>
        <taxon>Stenosarchaea group</taxon>
        <taxon>Halobacteria</taxon>
        <taxon>Halobacteriales</taxon>
        <taxon>Haloferacaceae</taxon>
        <taxon>Halogeometricum</taxon>
    </lineage>
</organism>
<accession>A0ABU2G5T4</accession>
<dbReference type="Proteomes" id="UP001254813">
    <property type="component" value="Unassembled WGS sequence"/>
</dbReference>
<evidence type="ECO:0000313" key="2">
    <source>
        <dbReference type="Proteomes" id="UP001254813"/>
    </source>
</evidence>
<sequence>MTDRSGRTPVASHTEYARSRVRCFDCGEYVSTRKARGGKIRCANCLKAEATA</sequence>
<dbReference type="RefSeq" id="WP_310930151.1">
    <property type="nucleotide sequence ID" value="NZ_JAMQOQ010000005.1"/>
</dbReference>
<gene>
    <name evidence="1" type="ORF">NDI79_18430</name>
</gene>
<reference evidence="1 2" key="1">
    <citation type="submission" date="2022-06" db="EMBL/GenBank/DDBJ databases">
        <title>Halogeometricum sp. a new haloarchaeum isolate from saline soil.</title>
        <authorList>
            <person name="Strakova D."/>
            <person name="Galisteo C."/>
            <person name="Sanchez-Porro C."/>
            <person name="Ventosa A."/>
        </authorList>
    </citation>
    <scope>NUCLEOTIDE SEQUENCE [LARGE SCALE GENOMIC DNA]</scope>
    <source>
        <strain evidence="2">S3BR25-2</strain>
    </source>
</reference>
<name>A0ABU2G5T4_9EURY</name>
<evidence type="ECO:0000313" key="1">
    <source>
        <dbReference type="EMBL" id="MDS0296157.1"/>
    </source>
</evidence>
<proteinExistence type="predicted"/>